<gene>
    <name evidence="1" type="ORF">BAVI_24428</name>
</gene>
<dbReference type="RefSeq" id="WP_024031039.1">
    <property type="nucleotide sequence ID" value="NZ_ALAN01000183.1"/>
</dbReference>
<reference evidence="1 2" key="1">
    <citation type="journal article" date="2014" name="Environ. Microbiol.">
        <title>The nitrate-ammonifying and nosZ-carrying bacterium Bacillus vireti is a potent source and sink for nitric and nitrous oxide under high nitrate conditions.</title>
        <authorList>
            <person name="Mania D."/>
            <person name="Heylen K."/>
            <person name="van Spanning R.J."/>
            <person name="Frostegard A."/>
        </authorList>
    </citation>
    <scope>NUCLEOTIDE SEQUENCE [LARGE SCALE GENOMIC DNA]</scope>
    <source>
        <strain evidence="1 2">LMG 21834</strain>
    </source>
</reference>
<accession>A0AB94IG41</accession>
<dbReference type="AlphaFoldDB" id="A0AB94IG41"/>
<dbReference type="Proteomes" id="UP000018877">
    <property type="component" value="Unassembled WGS sequence"/>
</dbReference>
<protein>
    <submittedName>
        <fullName evidence="1">Uncharacterized protein</fullName>
    </submittedName>
</protein>
<evidence type="ECO:0000313" key="2">
    <source>
        <dbReference type="Proteomes" id="UP000018877"/>
    </source>
</evidence>
<evidence type="ECO:0000313" key="1">
    <source>
        <dbReference type="EMBL" id="ETI66079.1"/>
    </source>
</evidence>
<sequence length="93" mass="10622">MPIIVSHFYFFELDPSKFPELHFFKKLSNSSSSGSELRASTFMPVDNKSTGFALFTQVIDKFFTDKPLVDNFYTHNVTVVDKLRKTIAPIAII</sequence>
<organism evidence="1 2">
    <name type="scientific">Neobacillus vireti LMG 21834</name>
    <dbReference type="NCBI Taxonomy" id="1131730"/>
    <lineage>
        <taxon>Bacteria</taxon>
        <taxon>Bacillati</taxon>
        <taxon>Bacillota</taxon>
        <taxon>Bacilli</taxon>
        <taxon>Bacillales</taxon>
        <taxon>Bacillaceae</taxon>
        <taxon>Neobacillus</taxon>
    </lineage>
</organism>
<name>A0AB94IG41_9BACI</name>
<comment type="caution">
    <text evidence="1">The sequence shown here is derived from an EMBL/GenBank/DDBJ whole genome shotgun (WGS) entry which is preliminary data.</text>
</comment>
<dbReference type="EMBL" id="ALAN01000183">
    <property type="protein sequence ID" value="ETI66079.1"/>
    <property type="molecule type" value="Genomic_DNA"/>
</dbReference>
<proteinExistence type="predicted"/>
<keyword evidence="2" id="KW-1185">Reference proteome</keyword>